<keyword evidence="6 9" id="KW-0472">Membrane</keyword>
<evidence type="ECO:0000256" key="3">
    <source>
        <dbReference type="ARBA" id="ARBA00022692"/>
    </source>
</evidence>
<dbReference type="GO" id="GO:0043266">
    <property type="term" value="P:regulation of potassium ion transport"/>
    <property type="evidence" value="ECO:0007669"/>
    <property type="project" value="TreeGrafter"/>
</dbReference>
<keyword evidence="5" id="KW-0297">G-protein coupled receptor</keyword>
<sequence>MTLTMPVLNLTAGPALSLSSDPALPLWNCSLAPPPSAPPYNFLAVLLVLLIGCVVFGNVLVCVAVLRERTLQTTTNYLIVSLAVSDLLLATLVMPWAVYLEVPHLRGRRAVCGVKVGGAYPGLCGVKVGEAYPGLCVELKWVGLILGCVELKWARLILGCVCCRWWGSGGSAGSTVMFCSLWM</sequence>
<evidence type="ECO:0000256" key="9">
    <source>
        <dbReference type="SAM" id="Phobius"/>
    </source>
</evidence>
<comment type="caution">
    <text evidence="11">The sequence shown here is derived from an EMBL/GenBank/DDBJ whole genome shotgun (WGS) entry which is preliminary data.</text>
</comment>
<dbReference type="GO" id="GO:0004938">
    <property type="term" value="F:alpha2-adrenergic receptor activity"/>
    <property type="evidence" value="ECO:0007669"/>
    <property type="project" value="UniProtKB-ARBA"/>
</dbReference>
<dbReference type="Gene3D" id="1.20.1070.10">
    <property type="entry name" value="Rhodopsin 7-helix transmembrane proteins"/>
    <property type="match status" value="1"/>
</dbReference>
<accession>A0A8T2MJV6</accession>
<dbReference type="InterPro" id="IPR000276">
    <property type="entry name" value="GPCR_Rhodpsn"/>
</dbReference>
<dbReference type="PRINTS" id="PR00237">
    <property type="entry name" value="GPCRRHODOPSN"/>
</dbReference>
<keyword evidence="3 9" id="KW-0812">Transmembrane</keyword>
<reference evidence="11 12" key="1">
    <citation type="submission" date="2021-07" db="EMBL/GenBank/DDBJ databases">
        <authorList>
            <person name="Imarazene B."/>
            <person name="Zahm M."/>
            <person name="Klopp C."/>
            <person name="Cabau C."/>
            <person name="Beille S."/>
            <person name="Jouanno E."/>
            <person name="Castinel A."/>
            <person name="Lluch J."/>
            <person name="Gil L."/>
            <person name="Kuchtly C."/>
            <person name="Lopez Roques C."/>
            <person name="Donnadieu C."/>
            <person name="Parrinello H."/>
            <person name="Journot L."/>
            <person name="Du K."/>
            <person name="Schartl M."/>
            <person name="Retaux S."/>
            <person name="Guiguen Y."/>
        </authorList>
    </citation>
    <scope>NUCLEOTIDE SEQUENCE [LARGE SCALE GENOMIC DNA]</scope>
    <source>
        <strain evidence="11">Pach_M1</strain>
        <tissue evidence="11">Testis</tissue>
    </source>
</reference>
<feature type="domain" description="G-protein coupled receptors family 1 profile" evidence="10">
    <location>
        <begin position="57"/>
        <end position="99"/>
    </location>
</feature>
<dbReference type="GO" id="GO:0042734">
    <property type="term" value="C:presynaptic membrane"/>
    <property type="evidence" value="ECO:0007669"/>
    <property type="project" value="TreeGrafter"/>
</dbReference>
<evidence type="ECO:0000313" key="12">
    <source>
        <dbReference type="Proteomes" id="UP000752171"/>
    </source>
</evidence>
<keyword evidence="4 9" id="KW-1133">Transmembrane helix</keyword>
<evidence type="ECO:0000256" key="7">
    <source>
        <dbReference type="ARBA" id="ARBA00023170"/>
    </source>
</evidence>
<evidence type="ECO:0000256" key="2">
    <source>
        <dbReference type="ARBA" id="ARBA00022475"/>
    </source>
</evidence>
<dbReference type="PANTHER" id="PTHR24248:SF118">
    <property type="entry name" value="DOPAMINE RECEPTOR D2 LIKE ISOFORM X1"/>
    <property type="match status" value="1"/>
</dbReference>
<evidence type="ECO:0000259" key="10">
    <source>
        <dbReference type="PROSITE" id="PS50262"/>
    </source>
</evidence>
<dbReference type="InterPro" id="IPR017452">
    <property type="entry name" value="GPCR_Rhodpsn_7TM"/>
</dbReference>
<evidence type="ECO:0000256" key="5">
    <source>
        <dbReference type="ARBA" id="ARBA00023040"/>
    </source>
</evidence>
<protein>
    <submittedName>
        <fullName evidence="11">D(2) dopamine receptor-like</fullName>
    </submittedName>
</protein>
<evidence type="ECO:0000313" key="11">
    <source>
        <dbReference type="EMBL" id="KAG9283920.1"/>
    </source>
</evidence>
<dbReference type="EMBL" id="JAICCE010000001">
    <property type="protein sequence ID" value="KAG9283920.1"/>
    <property type="molecule type" value="Genomic_DNA"/>
</dbReference>
<name>A0A8T2MJV6_ASTMX</name>
<evidence type="ECO:0000256" key="8">
    <source>
        <dbReference type="ARBA" id="ARBA00023224"/>
    </source>
</evidence>
<keyword evidence="2" id="KW-1003">Cell membrane</keyword>
<dbReference type="GO" id="GO:0098978">
    <property type="term" value="C:glutamatergic synapse"/>
    <property type="evidence" value="ECO:0007669"/>
    <property type="project" value="TreeGrafter"/>
</dbReference>
<evidence type="ECO:0000256" key="1">
    <source>
        <dbReference type="ARBA" id="ARBA00004651"/>
    </source>
</evidence>
<dbReference type="PANTHER" id="PTHR24248">
    <property type="entry name" value="ADRENERGIC RECEPTOR-RELATED G-PROTEIN COUPLED RECEPTOR"/>
    <property type="match status" value="1"/>
</dbReference>
<dbReference type="Pfam" id="PF00001">
    <property type="entry name" value="7tm_1"/>
    <property type="match status" value="1"/>
</dbReference>
<dbReference type="PROSITE" id="PS50262">
    <property type="entry name" value="G_PROTEIN_RECEP_F1_2"/>
    <property type="match status" value="1"/>
</dbReference>
<dbReference type="GO" id="GO:0007195">
    <property type="term" value="P:adenylate cyclase-inhibiting dopamine receptor signaling pathway"/>
    <property type="evidence" value="ECO:0007669"/>
    <property type="project" value="TreeGrafter"/>
</dbReference>
<gene>
    <name evidence="11" type="primary">DRD2</name>
    <name evidence="11" type="ORF">AMEX_G2767</name>
</gene>
<dbReference type="Proteomes" id="UP000752171">
    <property type="component" value="Unassembled WGS sequence"/>
</dbReference>
<dbReference type="GO" id="GO:0071881">
    <property type="term" value="P:adenylate cyclase-inhibiting adrenergic receptor signaling pathway"/>
    <property type="evidence" value="ECO:0007669"/>
    <property type="project" value="UniProtKB-ARBA"/>
</dbReference>
<organism evidence="11 12">
    <name type="scientific">Astyanax mexicanus</name>
    <name type="common">Blind cave fish</name>
    <name type="synonym">Astyanax fasciatus mexicanus</name>
    <dbReference type="NCBI Taxonomy" id="7994"/>
    <lineage>
        <taxon>Eukaryota</taxon>
        <taxon>Metazoa</taxon>
        <taxon>Chordata</taxon>
        <taxon>Craniata</taxon>
        <taxon>Vertebrata</taxon>
        <taxon>Euteleostomi</taxon>
        <taxon>Actinopterygii</taxon>
        <taxon>Neopterygii</taxon>
        <taxon>Teleostei</taxon>
        <taxon>Ostariophysi</taxon>
        <taxon>Characiformes</taxon>
        <taxon>Characoidei</taxon>
        <taxon>Acestrorhamphidae</taxon>
        <taxon>Acestrorhamphinae</taxon>
        <taxon>Astyanax</taxon>
    </lineage>
</organism>
<feature type="transmembrane region" description="Helical" evidence="9">
    <location>
        <begin position="78"/>
        <end position="99"/>
    </location>
</feature>
<dbReference type="AlphaFoldDB" id="A0A8T2MJV6"/>
<dbReference type="GO" id="GO:0051481">
    <property type="term" value="P:negative regulation of cytosolic calcium ion concentration"/>
    <property type="evidence" value="ECO:0007669"/>
    <property type="project" value="TreeGrafter"/>
</dbReference>
<dbReference type="GO" id="GO:0001591">
    <property type="term" value="F:dopamine neurotransmitter receptor activity, coupled via Gi/Go"/>
    <property type="evidence" value="ECO:0007669"/>
    <property type="project" value="TreeGrafter"/>
</dbReference>
<dbReference type="GO" id="GO:0051967">
    <property type="term" value="P:negative regulation of synaptic transmission, glutamatergic"/>
    <property type="evidence" value="ECO:0007669"/>
    <property type="project" value="TreeGrafter"/>
</dbReference>
<feature type="transmembrane region" description="Helical" evidence="9">
    <location>
        <begin position="41"/>
        <end position="66"/>
    </location>
</feature>
<proteinExistence type="predicted"/>
<dbReference type="SUPFAM" id="SSF81321">
    <property type="entry name" value="Family A G protein-coupled receptor-like"/>
    <property type="match status" value="1"/>
</dbReference>
<evidence type="ECO:0000256" key="4">
    <source>
        <dbReference type="ARBA" id="ARBA00022989"/>
    </source>
</evidence>
<dbReference type="GO" id="GO:0060158">
    <property type="term" value="P:phospholipase C-activating dopamine receptor signaling pathway"/>
    <property type="evidence" value="ECO:0007669"/>
    <property type="project" value="TreeGrafter"/>
</dbReference>
<comment type="subcellular location">
    <subcellularLocation>
        <location evidence="1">Cell membrane</location>
        <topology evidence="1">Multi-pass membrane protein</topology>
    </subcellularLocation>
</comment>
<dbReference type="GO" id="GO:0014059">
    <property type="term" value="P:regulation of dopamine secretion"/>
    <property type="evidence" value="ECO:0007669"/>
    <property type="project" value="TreeGrafter"/>
</dbReference>
<keyword evidence="8" id="KW-0807">Transducer</keyword>
<evidence type="ECO:0000256" key="6">
    <source>
        <dbReference type="ARBA" id="ARBA00023136"/>
    </source>
</evidence>
<keyword evidence="7 11" id="KW-0675">Receptor</keyword>